<dbReference type="PANTHER" id="PTHR34821:SF2">
    <property type="entry name" value="INNER MEMBRANE PROTEIN YDCZ"/>
    <property type="match status" value="1"/>
</dbReference>
<keyword evidence="3" id="KW-1185">Reference proteome</keyword>
<keyword evidence="1" id="KW-1133">Transmembrane helix</keyword>
<feature type="transmembrane region" description="Helical" evidence="1">
    <location>
        <begin position="246"/>
        <end position="265"/>
    </location>
</feature>
<dbReference type="PANTHER" id="PTHR34821">
    <property type="entry name" value="INNER MEMBRANE PROTEIN YDCZ"/>
    <property type="match status" value="1"/>
</dbReference>
<keyword evidence="1" id="KW-0472">Membrane</keyword>
<evidence type="ECO:0000313" key="2">
    <source>
        <dbReference type="EMBL" id="GAA0558259.1"/>
    </source>
</evidence>
<gene>
    <name evidence="2" type="ORF">GCM10009533_64660</name>
</gene>
<dbReference type="Proteomes" id="UP001500729">
    <property type="component" value="Unassembled WGS sequence"/>
</dbReference>
<evidence type="ECO:0000256" key="1">
    <source>
        <dbReference type="SAM" id="Phobius"/>
    </source>
</evidence>
<feature type="transmembrane region" description="Helical" evidence="1">
    <location>
        <begin position="92"/>
        <end position="108"/>
    </location>
</feature>
<evidence type="ECO:0000313" key="3">
    <source>
        <dbReference type="Proteomes" id="UP001500729"/>
    </source>
</evidence>
<feature type="transmembrane region" description="Helical" evidence="1">
    <location>
        <begin position="298"/>
        <end position="319"/>
    </location>
</feature>
<feature type="transmembrane region" description="Helical" evidence="1">
    <location>
        <begin position="114"/>
        <end position="137"/>
    </location>
</feature>
<feature type="transmembrane region" description="Helical" evidence="1">
    <location>
        <begin position="178"/>
        <end position="198"/>
    </location>
</feature>
<dbReference type="EMBL" id="BAAAGS010000077">
    <property type="protein sequence ID" value="GAA0558259.1"/>
    <property type="molecule type" value="Genomic_DNA"/>
</dbReference>
<dbReference type="RefSeq" id="WP_231849864.1">
    <property type="nucleotide sequence ID" value="NZ_BAAAGS010000077.1"/>
</dbReference>
<feature type="transmembrane region" description="Helical" evidence="1">
    <location>
        <begin position="51"/>
        <end position="72"/>
    </location>
</feature>
<name>A0ABP3P665_SACER</name>
<protein>
    <submittedName>
        <fullName evidence="2">DMT family transporter</fullName>
    </submittedName>
</protein>
<sequence>MTTRADTTTTPSRTHPMRKVLGLAGATAVGVLLALQSRINGTLGVRMHDGIAAAVISFGSGLVVLVVCTAVLPKARNGVKRVLAEVRSGGGLRWWQCLGGVCGGYLVISQGTAAIELGVALFTVTVVAGQVSSGLLVDRLGLGPAGPQPVTFLRALGAGLAVVAVLVAVSAQLGTARASWLVLLPLFAGIGLAWQAAVNGRVQQTSRSSVMAATLNFGTGTLALLVVFAVEVALRGLPHGAPPEPWLYIGGFLGIFVIGGAVALVRHTGVLLLSMGMIAGQLLGALLLDLLVPVPGQTVPMSTVAGVGLTLVAVCVAALPDRAVRRPRDLGR</sequence>
<feature type="transmembrane region" description="Helical" evidence="1">
    <location>
        <begin position="272"/>
        <end position="292"/>
    </location>
</feature>
<keyword evidence="1" id="KW-0812">Transmembrane</keyword>
<feature type="transmembrane region" description="Helical" evidence="1">
    <location>
        <begin position="20"/>
        <end position="39"/>
    </location>
</feature>
<feature type="transmembrane region" description="Helical" evidence="1">
    <location>
        <begin position="149"/>
        <end position="172"/>
    </location>
</feature>
<dbReference type="InterPro" id="IPR006750">
    <property type="entry name" value="YdcZ"/>
</dbReference>
<accession>A0ABP3P665</accession>
<dbReference type="Pfam" id="PF04657">
    <property type="entry name" value="DMT_YdcZ"/>
    <property type="match status" value="2"/>
</dbReference>
<feature type="transmembrane region" description="Helical" evidence="1">
    <location>
        <begin position="210"/>
        <end position="234"/>
    </location>
</feature>
<reference evidence="3" key="1">
    <citation type="journal article" date="2019" name="Int. J. Syst. Evol. Microbiol.">
        <title>The Global Catalogue of Microorganisms (GCM) 10K type strain sequencing project: providing services to taxonomists for standard genome sequencing and annotation.</title>
        <authorList>
            <consortium name="The Broad Institute Genomics Platform"/>
            <consortium name="The Broad Institute Genome Sequencing Center for Infectious Disease"/>
            <person name="Wu L."/>
            <person name="Ma J."/>
        </authorList>
    </citation>
    <scope>NUCLEOTIDE SEQUENCE [LARGE SCALE GENOMIC DNA]</scope>
    <source>
        <strain evidence="3">JCM 10303</strain>
    </source>
</reference>
<proteinExistence type="predicted"/>
<comment type="caution">
    <text evidence="2">The sequence shown here is derived from an EMBL/GenBank/DDBJ whole genome shotgun (WGS) entry which is preliminary data.</text>
</comment>
<organism evidence="2 3">
    <name type="scientific">Saccharopolyspora erythraea</name>
    <name type="common">Streptomyces erythraeus</name>
    <dbReference type="NCBI Taxonomy" id="1836"/>
    <lineage>
        <taxon>Bacteria</taxon>
        <taxon>Bacillati</taxon>
        <taxon>Actinomycetota</taxon>
        <taxon>Actinomycetes</taxon>
        <taxon>Pseudonocardiales</taxon>
        <taxon>Pseudonocardiaceae</taxon>
        <taxon>Saccharopolyspora</taxon>
    </lineage>
</organism>